<dbReference type="AlphaFoldDB" id="A0A239EIJ0"/>
<dbReference type="PANTHER" id="PTHR10887:SF495">
    <property type="entry name" value="HELICASE SENATAXIN ISOFORM X1-RELATED"/>
    <property type="match status" value="1"/>
</dbReference>
<dbReference type="PANTHER" id="PTHR10887">
    <property type="entry name" value="DNA2/NAM7 HELICASE FAMILY"/>
    <property type="match status" value="1"/>
</dbReference>
<dbReference type="Gene3D" id="3.40.50.300">
    <property type="entry name" value="P-loop containing nucleotide triphosphate hydrolases"/>
    <property type="match status" value="3"/>
</dbReference>
<evidence type="ECO:0000313" key="3">
    <source>
        <dbReference type="EMBL" id="SNS44379.1"/>
    </source>
</evidence>
<dbReference type="Pfam" id="PF13087">
    <property type="entry name" value="AAA_12"/>
    <property type="match status" value="1"/>
</dbReference>
<keyword evidence="4" id="KW-1185">Reference proteome</keyword>
<evidence type="ECO:0000259" key="2">
    <source>
        <dbReference type="Pfam" id="PF13087"/>
    </source>
</evidence>
<evidence type="ECO:0000313" key="4">
    <source>
        <dbReference type="Proteomes" id="UP000198318"/>
    </source>
</evidence>
<proteinExistence type="predicted"/>
<dbReference type="Pfam" id="PF13086">
    <property type="entry name" value="AAA_11"/>
    <property type="match status" value="2"/>
</dbReference>
<feature type="domain" description="DNA2/NAM7 helicase-like C-terminal" evidence="2">
    <location>
        <begin position="743"/>
        <end position="936"/>
    </location>
</feature>
<accession>A0A239EIJ0</accession>
<dbReference type="Proteomes" id="UP000198318">
    <property type="component" value="Unassembled WGS sequence"/>
</dbReference>
<dbReference type="InterPro" id="IPR041679">
    <property type="entry name" value="DNA2/NAM7-like_C"/>
</dbReference>
<dbReference type="SUPFAM" id="SSF52540">
    <property type="entry name" value="P-loop containing nucleoside triphosphate hydrolases"/>
    <property type="match status" value="1"/>
</dbReference>
<evidence type="ECO:0000259" key="1">
    <source>
        <dbReference type="Pfam" id="PF13086"/>
    </source>
</evidence>
<dbReference type="GO" id="GO:0004386">
    <property type="term" value="F:helicase activity"/>
    <property type="evidence" value="ECO:0007669"/>
    <property type="project" value="InterPro"/>
</dbReference>
<dbReference type="EMBL" id="FZOR01000004">
    <property type="protein sequence ID" value="SNS44379.1"/>
    <property type="molecule type" value="Genomic_DNA"/>
</dbReference>
<reference evidence="3 4" key="1">
    <citation type="submission" date="2017-06" db="EMBL/GenBank/DDBJ databases">
        <authorList>
            <person name="Kim H.J."/>
            <person name="Triplett B.A."/>
        </authorList>
    </citation>
    <scope>NUCLEOTIDE SEQUENCE [LARGE SCALE GENOMIC DNA]</scope>
    <source>
        <strain evidence="3 4">DSM 44715</strain>
    </source>
</reference>
<dbReference type="CDD" id="cd18808">
    <property type="entry name" value="SF1_C_Upf1"/>
    <property type="match status" value="1"/>
</dbReference>
<gene>
    <name evidence="3" type="ORF">SAMN05443665_100471</name>
</gene>
<feature type="domain" description="DNA2/NAM7 helicase helicase" evidence="1">
    <location>
        <begin position="316"/>
        <end position="471"/>
    </location>
</feature>
<sequence length="979" mass="108982">MPDHQVDLPSAIHLISSMRFVEKLAERRARYPFLPDVEGIRSDLSEMAHRGPVPARVKSGQADRSAFLEIYIDGRYVLALYARERGNGYSVSNAYPMNFGHHDDIVRGALLIQAPAWIYHDRIQELPFDADAHWDLLQERWRLLNRGGTAPRTAEPTTPKAHEEFLDALDAVIESGRRVELAAARTEGMISYRRVEASAARRRSARSVHDFLLTGSHRPLVGTRLHVRGAPDLRGRVDLLRGTLMTVRFERPVDLDAIPRVGAFTESPSTIPFDRQAEAVRMLRDGHSANPHLLDVLAAHRFRPFTPYAAEPARALDDSQRSAFRKALAVPDVGLILGPPGTGKTRTITEIARASAARGERVLVTSYTNRAVDNVLQELPTDLVVLRVGREDGVTPGCEHLTLEEQAATLQGEILRRTETAFRSYASAEADQGEAAGWLRQLDASIHALHEAEVDQQEVSAALRRRSDELTAPMDERARDLSAAAEEHRRELADHGACLAALADRRERAEARARWPLIGPLLRGRANRLADEHRRGQLHREHLEATLDSVLQDRAAAIEEARRIRESSPELSKLRSALDDATTEAHRRALAAAADAEELRALIYGVPVPDQPGPGLPELDTFLELAARALAVMRRRLGLLAEWRGHLGSRTEQLYPELIRYADVIGATCIGAATTTALKGLDFALAIVDEAGQISTPNVLVPLVRARRAVLVGDHNQLPPFVDEQVERWARHDPRAHGLVTKSAFELLFPGVPEGHREILRYQRRMPPVVARFVSRQFYNGFLESDVDRPHRDALFDSPLVFVDTAGLPQRRRHERRPRPDERWADTGYANDAEAEVITDLVGHYDGRVADWAVILPYQAQVGLVTEMLAGRIADEERAAAGVGTVDSFQGGERDLIVFGFTRSNARGAIGFLDELRRANVAFSRPRRLLILVGDSTTLMRAADPGFRSMAEALLRHVHHNGDSRDVREIRPLIARQEA</sequence>
<feature type="domain" description="DNA2/NAM7 helicase helicase" evidence="1">
    <location>
        <begin position="535"/>
        <end position="722"/>
    </location>
</feature>
<dbReference type="CDD" id="cd17934">
    <property type="entry name" value="DEXXQc_Upf1-like"/>
    <property type="match status" value="1"/>
</dbReference>
<dbReference type="InterPro" id="IPR047187">
    <property type="entry name" value="SF1_C_Upf1"/>
</dbReference>
<dbReference type="InterPro" id="IPR041677">
    <property type="entry name" value="DNA2/NAM7_AAA_11"/>
</dbReference>
<name>A0A239EIJ0_9ACTN</name>
<dbReference type="RefSeq" id="WP_179271414.1">
    <property type="nucleotide sequence ID" value="NZ_FZOR01000004.1"/>
</dbReference>
<organism evidence="3 4">
    <name type="scientific">Actinomadura meyerae</name>
    <dbReference type="NCBI Taxonomy" id="240840"/>
    <lineage>
        <taxon>Bacteria</taxon>
        <taxon>Bacillati</taxon>
        <taxon>Actinomycetota</taxon>
        <taxon>Actinomycetes</taxon>
        <taxon>Streptosporangiales</taxon>
        <taxon>Thermomonosporaceae</taxon>
        <taxon>Actinomadura</taxon>
    </lineage>
</organism>
<dbReference type="InterPro" id="IPR045055">
    <property type="entry name" value="DNA2/NAM7-like"/>
</dbReference>
<protein>
    <submittedName>
        <fullName evidence="3">AAA domain-containing protein</fullName>
    </submittedName>
</protein>
<dbReference type="InterPro" id="IPR027417">
    <property type="entry name" value="P-loop_NTPase"/>
</dbReference>